<evidence type="ECO:0000313" key="1">
    <source>
        <dbReference type="EMBL" id="RKP19868.1"/>
    </source>
</evidence>
<gene>
    <name evidence="1" type="ORF">ROZALSC1DRAFT_28580</name>
</gene>
<protein>
    <submittedName>
        <fullName evidence="1">Uncharacterized protein</fullName>
    </submittedName>
</protein>
<proteinExistence type="predicted"/>
<accession>A0A4P9YKA5</accession>
<dbReference type="EMBL" id="ML005146">
    <property type="protein sequence ID" value="RKP19868.1"/>
    <property type="molecule type" value="Genomic_DNA"/>
</dbReference>
<reference evidence="2" key="1">
    <citation type="journal article" date="2018" name="Nat. Microbiol.">
        <title>Leveraging single-cell genomics to expand the fungal tree of life.</title>
        <authorList>
            <person name="Ahrendt S.R."/>
            <person name="Quandt C.A."/>
            <person name="Ciobanu D."/>
            <person name="Clum A."/>
            <person name="Salamov A."/>
            <person name="Andreopoulos B."/>
            <person name="Cheng J.F."/>
            <person name="Woyke T."/>
            <person name="Pelin A."/>
            <person name="Henrissat B."/>
            <person name="Reynolds N.K."/>
            <person name="Benny G.L."/>
            <person name="Smith M.E."/>
            <person name="James T.Y."/>
            <person name="Grigoriev I.V."/>
        </authorList>
    </citation>
    <scope>NUCLEOTIDE SEQUENCE [LARGE SCALE GENOMIC DNA]</scope>
    <source>
        <strain evidence="2">CSF55</strain>
    </source>
</reference>
<organism evidence="1 2">
    <name type="scientific">Rozella allomycis (strain CSF55)</name>
    <dbReference type="NCBI Taxonomy" id="988480"/>
    <lineage>
        <taxon>Eukaryota</taxon>
        <taxon>Fungi</taxon>
        <taxon>Fungi incertae sedis</taxon>
        <taxon>Cryptomycota</taxon>
        <taxon>Cryptomycota incertae sedis</taxon>
        <taxon>Rozella</taxon>
    </lineage>
</organism>
<dbReference type="AlphaFoldDB" id="A0A4P9YKA5"/>
<name>A0A4P9YKA5_ROZAC</name>
<evidence type="ECO:0000313" key="2">
    <source>
        <dbReference type="Proteomes" id="UP000281549"/>
    </source>
</evidence>
<dbReference type="Proteomes" id="UP000281549">
    <property type="component" value="Unassembled WGS sequence"/>
</dbReference>
<sequence>MWKEDRMAFTILYCKRIEKQDLNTYKRNTEGESRDEIKLSYVDIPQHVAKENPHVCPNEVKNEIQRGTLDPSIKDDHHFQQHECIMNDIRSLIPERKIAGGKPVFLEYIDDYLVTYIGLLVPFHKSTAIIPDSTAREILLFAVTFHQKAYEIYEIYSMESLVLEKIDEVCNVKTRKPKLRKRVQNQANADEETKEEKAKDEVKKVFAELKTVIDSQETSAILSTLNMLPFIPDVRSIYFFELWTLLIKLHGTLINSLKRSDADKIAVWFHQILQEVDAKFNKKTEDLANNLWDYINIYRRDNMTGDDFVKTVQREFNDAAFKLYELRKDQFTGDETMKALSWFRAQADHAFEIKYLDVRLLPFFKEKLDKFPYPFIFSSLYFTSKALLFEFTFNVQVQLTDKSFSLKKILLELEEQRQRFFKMEYELANQETSNFQNEDVVLKSAVADYLSDFDKGPRSFYTSKLFVIPETSTDIVSINENTVASLICDCCDRIIDIKSTEKE</sequence>